<gene>
    <name evidence="6" type="ORF">SAMN02746098_03382</name>
</gene>
<dbReference type="EMBL" id="FQXJ01000013">
    <property type="protein sequence ID" value="SHI25159.1"/>
    <property type="molecule type" value="Genomic_DNA"/>
</dbReference>
<dbReference type="Proteomes" id="UP000183954">
    <property type="component" value="Unassembled WGS sequence"/>
</dbReference>
<evidence type="ECO:0000256" key="4">
    <source>
        <dbReference type="PROSITE-ProRule" id="PRU00169"/>
    </source>
</evidence>
<keyword evidence="7" id="KW-1185">Reference proteome</keyword>
<name>A0A1M5ZLZ8_9FIRM</name>
<dbReference type="RefSeq" id="WP_073030894.1">
    <property type="nucleotide sequence ID" value="NZ_FQXJ01000013.1"/>
</dbReference>
<sequence length="125" mass="13620">MSGYILVVDDQFGVRLLIHKVLEESGYNVKAVASGSECLNHAISLNRPSLILLDQRMPAMTGLQVLSRLSQDDHAKDIPVIMISAETDLEDLARCFGVQNFLSKPLDLNILLKTVQETLAGASLG</sequence>
<reference evidence="7" key="1">
    <citation type="submission" date="2016-11" db="EMBL/GenBank/DDBJ databases">
        <authorList>
            <person name="Varghese N."/>
            <person name="Submissions S."/>
        </authorList>
    </citation>
    <scope>NUCLEOTIDE SEQUENCE [LARGE SCALE GENOMIC DNA]</scope>
    <source>
        <strain evidence="7">DSM 15449</strain>
    </source>
</reference>
<dbReference type="OrthoDB" id="9808843at2"/>
<dbReference type="AlphaFoldDB" id="A0A1M5ZLZ8"/>
<evidence type="ECO:0000313" key="7">
    <source>
        <dbReference type="Proteomes" id="UP000183954"/>
    </source>
</evidence>
<evidence type="ECO:0000259" key="5">
    <source>
        <dbReference type="PROSITE" id="PS50110"/>
    </source>
</evidence>
<feature type="domain" description="Response regulatory" evidence="5">
    <location>
        <begin position="4"/>
        <end position="119"/>
    </location>
</feature>
<dbReference type="InterPro" id="IPR050595">
    <property type="entry name" value="Bact_response_regulator"/>
</dbReference>
<dbReference type="GO" id="GO:0000160">
    <property type="term" value="P:phosphorelay signal transduction system"/>
    <property type="evidence" value="ECO:0007669"/>
    <property type="project" value="InterPro"/>
</dbReference>
<dbReference type="STRING" id="1121420.SAMN02746098_03382"/>
<dbReference type="PROSITE" id="PS50110">
    <property type="entry name" value="RESPONSE_REGULATORY"/>
    <property type="match status" value="1"/>
</dbReference>
<dbReference type="Gene3D" id="3.40.50.2300">
    <property type="match status" value="1"/>
</dbReference>
<protein>
    <recommendedName>
        <fullName evidence="1">Stage 0 sporulation protein A homolog</fullName>
    </recommendedName>
</protein>
<proteinExistence type="predicted"/>
<accession>A0A1M5ZLZ8</accession>
<dbReference type="PANTHER" id="PTHR44591">
    <property type="entry name" value="STRESS RESPONSE REGULATOR PROTEIN 1"/>
    <property type="match status" value="1"/>
</dbReference>
<feature type="modified residue" description="4-aspartylphosphate" evidence="4">
    <location>
        <position position="54"/>
    </location>
</feature>
<keyword evidence="2 4" id="KW-0597">Phosphoprotein</keyword>
<evidence type="ECO:0000256" key="3">
    <source>
        <dbReference type="ARBA" id="ARBA00024867"/>
    </source>
</evidence>
<evidence type="ECO:0000256" key="2">
    <source>
        <dbReference type="ARBA" id="ARBA00022553"/>
    </source>
</evidence>
<evidence type="ECO:0000256" key="1">
    <source>
        <dbReference type="ARBA" id="ARBA00018672"/>
    </source>
</evidence>
<dbReference type="InterPro" id="IPR011006">
    <property type="entry name" value="CheY-like_superfamily"/>
</dbReference>
<comment type="function">
    <text evidence="3">May play the central regulatory role in sporulation. It may be an element of the effector pathway responsible for the activation of sporulation genes in response to nutritional stress. Spo0A may act in concert with spo0H (a sigma factor) to control the expression of some genes that are critical to the sporulation process.</text>
</comment>
<evidence type="ECO:0000313" key="6">
    <source>
        <dbReference type="EMBL" id="SHI25159.1"/>
    </source>
</evidence>
<dbReference type="CDD" id="cd00156">
    <property type="entry name" value="REC"/>
    <property type="match status" value="1"/>
</dbReference>
<dbReference type="Pfam" id="PF00072">
    <property type="entry name" value="Response_reg"/>
    <property type="match status" value="1"/>
</dbReference>
<organism evidence="6 7">
    <name type="scientific">Desulfosporosinus lacus DSM 15449</name>
    <dbReference type="NCBI Taxonomy" id="1121420"/>
    <lineage>
        <taxon>Bacteria</taxon>
        <taxon>Bacillati</taxon>
        <taxon>Bacillota</taxon>
        <taxon>Clostridia</taxon>
        <taxon>Eubacteriales</taxon>
        <taxon>Desulfitobacteriaceae</taxon>
        <taxon>Desulfosporosinus</taxon>
    </lineage>
</organism>
<dbReference type="SMART" id="SM00448">
    <property type="entry name" value="REC"/>
    <property type="match status" value="1"/>
</dbReference>
<dbReference type="InterPro" id="IPR001789">
    <property type="entry name" value="Sig_transdc_resp-reg_receiver"/>
</dbReference>
<dbReference type="PANTHER" id="PTHR44591:SF3">
    <property type="entry name" value="RESPONSE REGULATORY DOMAIN-CONTAINING PROTEIN"/>
    <property type="match status" value="1"/>
</dbReference>
<dbReference type="SUPFAM" id="SSF52172">
    <property type="entry name" value="CheY-like"/>
    <property type="match status" value="1"/>
</dbReference>